<reference evidence="3" key="1">
    <citation type="journal article" date="2014" name="Proc. Natl. Acad. Sci. U.S.A.">
        <title>Extensive sampling of basidiomycete genomes demonstrates inadequacy of the white-rot/brown-rot paradigm for wood decay fungi.</title>
        <authorList>
            <person name="Riley R."/>
            <person name="Salamov A.A."/>
            <person name="Brown D.W."/>
            <person name="Nagy L.G."/>
            <person name="Floudas D."/>
            <person name="Held B.W."/>
            <person name="Levasseur A."/>
            <person name="Lombard V."/>
            <person name="Morin E."/>
            <person name="Otillar R."/>
            <person name="Lindquist E.A."/>
            <person name="Sun H."/>
            <person name="LaButti K.M."/>
            <person name="Schmutz J."/>
            <person name="Jabbour D."/>
            <person name="Luo H."/>
            <person name="Baker S.E."/>
            <person name="Pisabarro A.G."/>
            <person name="Walton J.D."/>
            <person name="Blanchette R.A."/>
            <person name="Henrissat B."/>
            <person name="Martin F."/>
            <person name="Cullen D."/>
            <person name="Hibbett D.S."/>
            <person name="Grigoriev I.V."/>
        </authorList>
    </citation>
    <scope>NUCLEOTIDE SEQUENCE [LARGE SCALE GENOMIC DNA]</scope>
    <source>
        <strain evidence="3">CBS 339.88</strain>
    </source>
</reference>
<proteinExistence type="predicted"/>
<protein>
    <submittedName>
        <fullName evidence="2">Uncharacterized protein</fullName>
    </submittedName>
</protein>
<dbReference type="OrthoDB" id="2678231at2759"/>
<organism evidence="2 3">
    <name type="scientific">Galerina marginata (strain CBS 339.88)</name>
    <dbReference type="NCBI Taxonomy" id="685588"/>
    <lineage>
        <taxon>Eukaryota</taxon>
        <taxon>Fungi</taxon>
        <taxon>Dikarya</taxon>
        <taxon>Basidiomycota</taxon>
        <taxon>Agaricomycotina</taxon>
        <taxon>Agaricomycetes</taxon>
        <taxon>Agaricomycetidae</taxon>
        <taxon>Agaricales</taxon>
        <taxon>Agaricineae</taxon>
        <taxon>Strophariaceae</taxon>
        <taxon>Galerina</taxon>
    </lineage>
</organism>
<evidence type="ECO:0000313" key="3">
    <source>
        <dbReference type="Proteomes" id="UP000027222"/>
    </source>
</evidence>
<accession>A0A067T0Y9</accession>
<dbReference type="Proteomes" id="UP000027222">
    <property type="component" value="Unassembled WGS sequence"/>
</dbReference>
<dbReference type="STRING" id="685588.A0A067T0Y9"/>
<feature type="region of interest" description="Disordered" evidence="1">
    <location>
        <begin position="1"/>
        <end position="49"/>
    </location>
</feature>
<feature type="compositionally biased region" description="Basic and acidic residues" evidence="1">
    <location>
        <begin position="37"/>
        <end position="49"/>
    </location>
</feature>
<dbReference type="EMBL" id="KL142385">
    <property type="protein sequence ID" value="KDR73594.1"/>
    <property type="molecule type" value="Genomic_DNA"/>
</dbReference>
<feature type="compositionally biased region" description="Basic and acidic residues" evidence="1">
    <location>
        <begin position="1"/>
        <end position="20"/>
    </location>
</feature>
<gene>
    <name evidence="2" type="ORF">GALMADRAFT_251334</name>
</gene>
<evidence type="ECO:0000256" key="1">
    <source>
        <dbReference type="SAM" id="MobiDB-lite"/>
    </source>
</evidence>
<evidence type="ECO:0000313" key="2">
    <source>
        <dbReference type="EMBL" id="KDR73594.1"/>
    </source>
</evidence>
<sequence length="237" mass="26776">MTPKVTFDDATRQQPSREYRGSFYKDASLSEEQASDDDAHPDSDSDDPIFHWDEEATLLSDLMEDGPTQNEDQHLDALVDSLQASFTDQGKLMKKEIAETLVPTHNHVKTVFQRLDKQVDTFYGQGISLFNTACKDIENTMYAQQVDFNEMHEKALAKIDKLLGELEAEYAQRDGLWIQLTESVNEIVTPVLSTIKDTPAKIERTVIKLEKHARTLENGSKDLNSVNKGLQDLLKGT</sequence>
<dbReference type="HOGENOM" id="CLU_083370_1_0_1"/>
<dbReference type="AlphaFoldDB" id="A0A067T0Y9"/>
<keyword evidence="3" id="KW-1185">Reference proteome</keyword>
<name>A0A067T0Y9_GALM3</name>